<dbReference type="RefSeq" id="WP_258119172.1">
    <property type="nucleotide sequence ID" value="NZ_CP062229.1"/>
</dbReference>
<dbReference type="EMBL" id="CP062229">
    <property type="protein sequence ID" value="UVC14754.1"/>
    <property type="molecule type" value="Genomic_DNA"/>
</dbReference>
<name>A0ABY5QVR1_9HYPH</name>
<organism evidence="1 2">
    <name type="scientific">Mesorhizobium onobrychidis</name>
    <dbReference type="NCBI Taxonomy" id="2775404"/>
    <lineage>
        <taxon>Bacteria</taxon>
        <taxon>Pseudomonadati</taxon>
        <taxon>Pseudomonadota</taxon>
        <taxon>Alphaproteobacteria</taxon>
        <taxon>Hyphomicrobiales</taxon>
        <taxon>Phyllobacteriaceae</taxon>
        <taxon>Mesorhizobium</taxon>
    </lineage>
</organism>
<accession>A0ABY5QVR1</accession>
<reference evidence="1" key="1">
    <citation type="submission" date="2020-09" db="EMBL/GenBank/DDBJ databases">
        <title>Rhizobia associated with sainfoin plants.</title>
        <authorList>
            <person name="Asharfi S."/>
            <person name="Kuzmanovic N."/>
            <person name="Bunk B."/>
            <person name="Sproeer C."/>
            <person name="Becker M."/>
            <person name="Thuenen T."/>
        </authorList>
    </citation>
    <scope>NUCLEOTIDE SEQUENCE</scope>
    <source>
        <strain evidence="1">OM4</strain>
    </source>
</reference>
<protein>
    <recommendedName>
        <fullName evidence="3">Globin</fullName>
    </recommendedName>
</protein>
<keyword evidence="2" id="KW-1185">Reference proteome</keyword>
<evidence type="ECO:0000313" key="2">
    <source>
        <dbReference type="Proteomes" id="UP001058098"/>
    </source>
</evidence>
<dbReference type="Proteomes" id="UP001058098">
    <property type="component" value="Chromosome"/>
</dbReference>
<sequence>MTSKAAFRHDVIAGMHCLVPCDLDGVEMLQAMKRGKEVLTEIHTPRNVRHHRMLFLLMRHVIDGGAWEGDEETLLDWIKYATGHVKTSIDHMGNPHYVPKSIAFVSMDQAAFLRFFERAVFAICHRLLGDGENWEKLRDQIIEIVDGRFTSQANHMGRAAA</sequence>
<evidence type="ECO:0008006" key="3">
    <source>
        <dbReference type="Google" id="ProtNLM"/>
    </source>
</evidence>
<proteinExistence type="predicted"/>
<evidence type="ECO:0000313" key="1">
    <source>
        <dbReference type="EMBL" id="UVC14754.1"/>
    </source>
</evidence>
<gene>
    <name evidence="1" type="ORF">IHQ72_29760</name>
</gene>